<dbReference type="Gene3D" id="3.10.50.30">
    <property type="entry name" value="Transcription elongation factor, GreA/GreB, C-terminal domain"/>
    <property type="match status" value="1"/>
</dbReference>
<evidence type="ECO:0000256" key="9">
    <source>
        <dbReference type="HAMAP-Rule" id="MF_00105"/>
    </source>
</evidence>
<dbReference type="InterPro" id="IPR023459">
    <property type="entry name" value="Tscrpt_elong_fac_GreA/B_fam"/>
</dbReference>
<dbReference type="InterPro" id="IPR036805">
    <property type="entry name" value="Tscrpt_elong_fac_GreA/B_N_sf"/>
</dbReference>
<dbReference type="NCBIfam" id="TIGR01462">
    <property type="entry name" value="greA"/>
    <property type="match status" value="1"/>
</dbReference>
<evidence type="ECO:0000256" key="7">
    <source>
        <dbReference type="ARBA" id="ARBA00024916"/>
    </source>
</evidence>
<keyword evidence="5 9" id="KW-0238">DNA-binding</keyword>
<dbReference type="EMBL" id="DVGY01000012">
    <property type="protein sequence ID" value="HIR40295.1"/>
    <property type="molecule type" value="Genomic_DNA"/>
</dbReference>
<dbReference type="PIRSF" id="PIRSF006092">
    <property type="entry name" value="GreA_GreB"/>
    <property type="match status" value="1"/>
</dbReference>
<dbReference type="InterPro" id="IPR028624">
    <property type="entry name" value="Tscrpt_elong_fac_GreA/B"/>
</dbReference>
<dbReference type="GO" id="GO:0006354">
    <property type="term" value="P:DNA-templated transcription elongation"/>
    <property type="evidence" value="ECO:0007669"/>
    <property type="project" value="TreeGrafter"/>
</dbReference>
<dbReference type="Gene3D" id="1.10.287.180">
    <property type="entry name" value="Transcription elongation factor, GreA/GreB, N-terminal domain"/>
    <property type="match status" value="1"/>
</dbReference>
<dbReference type="NCBIfam" id="NF001263">
    <property type="entry name" value="PRK00226.1-4"/>
    <property type="match status" value="1"/>
</dbReference>
<gene>
    <name evidence="9 13" type="primary">greA</name>
    <name evidence="13" type="ORF">IAB36_00490</name>
</gene>
<keyword evidence="6 9" id="KW-0804">Transcription</keyword>
<dbReference type="GO" id="GO:0003746">
    <property type="term" value="F:translation elongation factor activity"/>
    <property type="evidence" value="ECO:0007669"/>
    <property type="project" value="UniProtKB-KW"/>
</dbReference>
<dbReference type="GO" id="GO:0032784">
    <property type="term" value="P:regulation of DNA-templated transcription elongation"/>
    <property type="evidence" value="ECO:0007669"/>
    <property type="project" value="UniProtKB-UniRule"/>
</dbReference>
<evidence type="ECO:0000259" key="11">
    <source>
        <dbReference type="Pfam" id="PF01272"/>
    </source>
</evidence>
<dbReference type="Pfam" id="PF01272">
    <property type="entry name" value="GreA_GreB"/>
    <property type="match status" value="1"/>
</dbReference>
<dbReference type="HAMAP" id="MF_00105">
    <property type="entry name" value="GreA_GreB"/>
    <property type="match status" value="1"/>
</dbReference>
<dbReference type="SUPFAM" id="SSF46557">
    <property type="entry name" value="GreA transcript cleavage protein, N-terminal domain"/>
    <property type="match status" value="1"/>
</dbReference>
<reference evidence="13" key="2">
    <citation type="journal article" date="2021" name="PeerJ">
        <title>Extensive microbial diversity within the chicken gut microbiome revealed by metagenomics and culture.</title>
        <authorList>
            <person name="Gilroy R."/>
            <person name="Ravi A."/>
            <person name="Getino M."/>
            <person name="Pursley I."/>
            <person name="Horton D.L."/>
            <person name="Alikhan N.F."/>
            <person name="Baker D."/>
            <person name="Gharbi K."/>
            <person name="Hall N."/>
            <person name="Watson M."/>
            <person name="Adriaenssens E.M."/>
            <person name="Foster-Nyarko E."/>
            <person name="Jarju S."/>
            <person name="Secka A."/>
            <person name="Antonio M."/>
            <person name="Oren A."/>
            <person name="Chaudhuri R.R."/>
            <person name="La Ragione R."/>
            <person name="Hildebrand F."/>
            <person name="Pallen M.J."/>
        </authorList>
    </citation>
    <scope>NUCLEOTIDE SEQUENCE</scope>
    <source>
        <strain evidence="13">CHK184-25365</strain>
    </source>
</reference>
<dbReference type="PANTHER" id="PTHR30437:SF4">
    <property type="entry name" value="TRANSCRIPTION ELONGATION FACTOR GREA"/>
    <property type="match status" value="1"/>
</dbReference>
<evidence type="ECO:0000313" key="13">
    <source>
        <dbReference type="EMBL" id="HIR40295.1"/>
    </source>
</evidence>
<dbReference type="InterPro" id="IPR018151">
    <property type="entry name" value="TF_GreA/GreB_CS"/>
</dbReference>
<keyword evidence="4" id="KW-0175">Coiled coil</keyword>
<dbReference type="InterPro" id="IPR006359">
    <property type="entry name" value="Tscrpt_elong_fac_GreA"/>
</dbReference>
<dbReference type="InterPro" id="IPR022691">
    <property type="entry name" value="Tscrpt_elong_fac_GreA/B_N"/>
</dbReference>
<evidence type="ECO:0000313" key="14">
    <source>
        <dbReference type="Proteomes" id="UP000886749"/>
    </source>
</evidence>
<dbReference type="Pfam" id="PF03449">
    <property type="entry name" value="GreA_GreB_N"/>
    <property type="match status" value="1"/>
</dbReference>
<organism evidence="13 14">
    <name type="scientific">Candidatus Egerieicola pullicola</name>
    <dbReference type="NCBI Taxonomy" id="2840775"/>
    <lineage>
        <taxon>Bacteria</taxon>
        <taxon>Bacillati</taxon>
        <taxon>Bacillota</taxon>
        <taxon>Clostridia</taxon>
        <taxon>Eubacteriales</taxon>
        <taxon>Oscillospiraceae</taxon>
        <taxon>Oscillospiraceae incertae sedis</taxon>
        <taxon>Candidatus Egerieicola</taxon>
    </lineage>
</organism>
<comment type="similarity">
    <text evidence="1 9 10">Belongs to the GreA/GreB family.</text>
</comment>
<evidence type="ECO:0000256" key="6">
    <source>
        <dbReference type="ARBA" id="ARBA00023163"/>
    </source>
</evidence>
<reference evidence="13" key="1">
    <citation type="submission" date="2020-10" db="EMBL/GenBank/DDBJ databases">
        <authorList>
            <person name="Gilroy R."/>
        </authorList>
    </citation>
    <scope>NUCLEOTIDE SEQUENCE</scope>
    <source>
        <strain evidence="13">CHK184-25365</strain>
    </source>
</reference>
<dbReference type="PANTHER" id="PTHR30437">
    <property type="entry name" value="TRANSCRIPTION ELONGATION FACTOR GREA"/>
    <property type="match status" value="1"/>
</dbReference>
<comment type="caution">
    <text evidence="13">The sequence shown here is derived from an EMBL/GenBank/DDBJ whole genome shotgun (WGS) entry which is preliminary data.</text>
</comment>
<keyword evidence="3 9" id="KW-0805">Transcription regulation</keyword>
<evidence type="ECO:0000256" key="4">
    <source>
        <dbReference type="ARBA" id="ARBA00023054"/>
    </source>
</evidence>
<dbReference type="SUPFAM" id="SSF54534">
    <property type="entry name" value="FKBP-like"/>
    <property type="match status" value="1"/>
</dbReference>
<dbReference type="GO" id="GO:0070063">
    <property type="term" value="F:RNA polymerase binding"/>
    <property type="evidence" value="ECO:0007669"/>
    <property type="project" value="InterPro"/>
</dbReference>
<keyword evidence="13" id="KW-0648">Protein biosynthesis</keyword>
<evidence type="ECO:0000259" key="12">
    <source>
        <dbReference type="Pfam" id="PF03449"/>
    </source>
</evidence>
<protein>
    <recommendedName>
        <fullName evidence="2 9">Transcription elongation factor GreA</fullName>
    </recommendedName>
    <alternativeName>
        <fullName evidence="8 9">Transcript cleavage factor GreA</fullName>
    </alternativeName>
</protein>
<dbReference type="PROSITE" id="PS00829">
    <property type="entry name" value="GREAB_1"/>
    <property type="match status" value="1"/>
</dbReference>
<sequence>MAEREYQITQESYNKLVAELEEMKSVKRKEVSEKIKVARSFGDLSENSEYDEAMNEQGILEAQIKEKEAFLNHVVVVSEEDITTDKVGLGIQATVKNLDRDRIQTFRLVSSNEVDPTGEVKYISEDSPVGKALVGRKVGDICEAELPGGRIAKYEILELKRGN</sequence>
<proteinExistence type="inferred from homology"/>
<evidence type="ECO:0000256" key="10">
    <source>
        <dbReference type="RuleBase" id="RU000556"/>
    </source>
</evidence>
<keyword evidence="13" id="KW-0251">Elongation factor</keyword>
<dbReference type="PROSITE" id="PS00830">
    <property type="entry name" value="GREAB_2"/>
    <property type="match status" value="1"/>
</dbReference>
<dbReference type="GO" id="GO:0003677">
    <property type="term" value="F:DNA binding"/>
    <property type="evidence" value="ECO:0007669"/>
    <property type="project" value="UniProtKB-UniRule"/>
</dbReference>
<evidence type="ECO:0000256" key="2">
    <source>
        <dbReference type="ARBA" id="ARBA00013729"/>
    </source>
</evidence>
<dbReference type="InterPro" id="IPR036953">
    <property type="entry name" value="GreA/GreB_C_sf"/>
</dbReference>
<dbReference type="AlphaFoldDB" id="A0A9D1AHG4"/>
<evidence type="ECO:0000256" key="5">
    <source>
        <dbReference type="ARBA" id="ARBA00023125"/>
    </source>
</evidence>
<evidence type="ECO:0000256" key="1">
    <source>
        <dbReference type="ARBA" id="ARBA00008213"/>
    </source>
</evidence>
<accession>A0A9D1AHG4</accession>
<dbReference type="Proteomes" id="UP000886749">
    <property type="component" value="Unassembled WGS sequence"/>
</dbReference>
<feature type="domain" description="Transcription elongation factor GreA/GreB N-terminal" evidence="12">
    <location>
        <begin position="7"/>
        <end position="76"/>
    </location>
</feature>
<name>A0A9D1AHG4_9FIRM</name>
<dbReference type="InterPro" id="IPR001437">
    <property type="entry name" value="Tscrpt_elong_fac_GreA/B_C"/>
</dbReference>
<feature type="domain" description="Transcription elongation factor GreA/GreB C-terminal" evidence="11">
    <location>
        <begin position="83"/>
        <end position="160"/>
    </location>
</feature>
<evidence type="ECO:0000256" key="8">
    <source>
        <dbReference type="ARBA" id="ARBA00030776"/>
    </source>
</evidence>
<comment type="function">
    <text evidence="7 9 10">Necessary for efficient RNA polymerase transcription elongation past template-encoded arresting sites. The arresting sites in DNA have the property of trapping a certain fraction of elongating RNA polymerases that pass through, resulting in locked ternary complexes. Cleavage of the nascent transcript by cleavage factors such as GreA or GreB allows the resumption of elongation from the new 3'terminus. GreA releases sequences of 2 to 3 nucleotides.</text>
</comment>
<dbReference type="FunFam" id="1.10.287.180:FF:000001">
    <property type="entry name" value="Transcription elongation factor GreA"/>
    <property type="match status" value="1"/>
</dbReference>
<evidence type="ECO:0000256" key="3">
    <source>
        <dbReference type="ARBA" id="ARBA00023015"/>
    </source>
</evidence>